<feature type="domain" description="Lipoyl-binding" evidence="7">
    <location>
        <begin position="593"/>
        <end position="668"/>
    </location>
</feature>
<dbReference type="InterPro" id="IPR050856">
    <property type="entry name" value="Biotin_carboxylase_complex"/>
</dbReference>
<dbReference type="EMBL" id="JAIEZQ010000001">
    <property type="protein sequence ID" value="MBY9074064.1"/>
    <property type="molecule type" value="Genomic_DNA"/>
</dbReference>
<gene>
    <name evidence="10" type="ORF">K1X13_04425</name>
</gene>
<protein>
    <submittedName>
        <fullName evidence="10">ATP-grasp domain-containing protein</fullName>
    </submittedName>
</protein>
<dbReference type="InterPro" id="IPR001882">
    <property type="entry name" value="Biotin_BS"/>
</dbReference>
<dbReference type="PROSITE" id="PS00188">
    <property type="entry name" value="BIOTIN"/>
    <property type="match status" value="1"/>
</dbReference>
<dbReference type="InterPro" id="IPR016185">
    <property type="entry name" value="PreATP-grasp_dom_sf"/>
</dbReference>
<keyword evidence="3 6" id="KW-0547">Nucleotide-binding</keyword>
<evidence type="ECO:0000256" key="6">
    <source>
        <dbReference type="PROSITE-ProRule" id="PRU00409"/>
    </source>
</evidence>
<dbReference type="SUPFAM" id="SSF56059">
    <property type="entry name" value="Glutathione synthetase ATP-binding domain-like"/>
    <property type="match status" value="1"/>
</dbReference>
<evidence type="ECO:0000259" key="9">
    <source>
        <dbReference type="PROSITE" id="PS50979"/>
    </source>
</evidence>
<dbReference type="Pfam" id="PF00289">
    <property type="entry name" value="Biotin_carb_N"/>
    <property type="match status" value="1"/>
</dbReference>
<dbReference type="InterPro" id="IPR005481">
    <property type="entry name" value="BC-like_N"/>
</dbReference>
<dbReference type="SUPFAM" id="SSF52440">
    <property type="entry name" value="PreATP-grasp domain"/>
    <property type="match status" value="1"/>
</dbReference>
<dbReference type="InterPro" id="IPR005479">
    <property type="entry name" value="CPAse_ATP-bd"/>
</dbReference>
<dbReference type="InterPro" id="IPR011053">
    <property type="entry name" value="Single_hybrid_motif"/>
</dbReference>
<accession>A0ABS7RHR8</accession>
<keyword evidence="11" id="KW-1185">Reference proteome</keyword>
<evidence type="ECO:0000313" key="10">
    <source>
        <dbReference type="EMBL" id="MBY9074064.1"/>
    </source>
</evidence>
<dbReference type="PROSITE" id="PS00867">
    <property type="entry name" value="CPSASE_2"/>
    <property type="match status" value="1"/>
</dbReference>
<sequence length="679" mass="72351">MTIRRLLVANRGEIARRVFRTCRTLGIETVAVFSDADADLPFVREADVAVRLPGNTPAETYLRGDLVVRAARDAGADAVHPGYGFLSESADFARQVRDAGLTWVGPRPESIDAMGSKVEAKKLMEKAGVPVLGEVDPASATEADLPLLVKASAGGGGRGMRVVRALADVASQVELAAHEAASAFGDPTVFCEPYVEHGRHVEVQVVGDGHGHVLVLGERDCSIQRRHQKVVEETPAPGLSRETQAALHDAARRAAEAIDYVGAGTVEFLLSGDRFWFLEMNTRLQVEHPVTELVTGTDLVALQVAVAEGRTLEAPADAPRGHAVEVRLYAEDPAAGWQPQSGRLTRFDVPGVSARFANPASYGLRLDSGVETGSEVGTHYDAMLAKVVAWAPTREEALRRLAGALSRARIHGLRTNRDLLVEVLRHDAVVSGDVSTDFFERHELRARGGAHRGRGAVDPAEVSAHAAALALAERHAAGRRVQRRVPAAWRNVASQPQVTRLVEGYPDGSRTADDDVLDVEWYAGRDGYRFAHQDAPALGATSVRAVRVAPDRVTLQVDGVDTAFEVSVRGDVVDVDSVHGHVALTRLPRFVDPADQVATGSLLAPMPGSVVRVAVEQGQPVATGQPVLVLEAMKMQHTVAAPYDGTVTDLPVSVGDQVAAGAVLAVVHPREAPSEGDQA</sequence>
<dbReference type="InterPro" id="IPR011054">
    <property type="entry name" value="Rudment_hybrid_motif"/>
</dbReference>
<evidence type="ECO:0000256" key="5">
    <source>
        <dbReference type="ARBA" id="ARBA00023267"/>
    </source>
</evidence>
<dbReference type="PROSITE" id="PS50979">
    <property type="entry name" value="BC"/>
    <property type="match status" value="1"/>
</dbReference>
<evidence type="ECO:0000313" key="11">
    <source>
        <dbReference type="Proteomes" id="UP000754710"/>
    </source>
</evidence>
<dbReference type="InterPro" id="IPR011764">
    <property type="entry name" value="Biotin_carboxylation_dom"/>
</dbReference>
<keyword evidence="2" id="KW-0436">Ligase</keyword>
<dbReference type="PROSITE" id="PS50968">
    <property type="entry name" value="BIOTINYL_LIPOYL"/>
    <property type="match status" value="1"/>
</dbReference>
<dbReference type="InterPro" id="IPR011761">
    <property type="entry name" value="ATP-grasp"/>
</dbReference>
<dbReference type="InterPro" id="IPR005482">
    <property type="entry name" value="Biotin_COase_C"/>
</dbReference>
<reference evidence="10 11" key="1">
    <citation type="submission" date="2021-08" db="EMBL/GenBank/DDBJ databases">
        <title>Nocardioides bacterium WL0053 sp. nov., isolated from the sediment.</title>
        <authorList>
            <person name="Wang L."/>
            <person name="Zhang D."/>
            <person name="Zhang A."/>
        </authorList>
    </citation>
    <scope>NUCLEOTIDE SEQUENCE [LARGE SCALE GENOMIC DNA]</scope>
    <source>
        <strain evidence="10 11">WL0053</strain>
    </source>
</reference>
<dbReference type="Proteomes" id="UP000754710">
    <property type="component" value="Unassembled WGS sequence"/>
</dbReference>
<evidence type="ECO:0000259" key="8">
    <source>
        <dbReference type="PROSITE" id="PS50975"/>
    </source>
</evidence>
<evidence type="ECO:0000256" key="2">
    <source>
        <dbReference type="ARBA" id="ARBA00022598"/>
    </source>
</evidence>
<dbReference type="RefSeq" id="WP_221023784.1">
    <property type="nucleotide sequence ID" value="NZ_JAIEZQ010000001.1"/>
</dbReference>
<evidence type="ECO:0000259" key="7">
    <source>
        <dbReference type="PROSITE" id="PS50968"/>
    </source>
</evidence>
<dbReference type="Pfam" id="PF00364">
    <property type="entry name" value="Biotin_lipoyl"/>
    <property type="match status" value="1"/>
</dbReference>
<dbReference type="PANTHER" id="PTHR18866">
    <property type="entry name" value="CARBOXYLASE:PYRUVATE/ACETYL-COA/PROPIONYL-COA CARBOXYLASE"/>
    <property type="match status" value="1"/>
</dbReference>
<dbReference type="PANTHER" id="PTHR18866:SF126">
    <property type="entry name" value="BIOTIN CARBOXYLASE"/>
    <property type="match status" value="1"/>
</dbReference>
<dbReference type="Pfam" id="PF02785">
    <property type="entry name" value="Biotin_carb_C"/>
    <property type="match status" value="1"/>
</dbReference>
<keyword evidence="5" id="KW-0092">Biotin</keyword>
<feature type="domain" description="Biotin carboxylation" evidence="9">
    <location>
        <begin position="2"/>
        <end position="444"/>
    </location>
</feature>
<dbReference type="SUPFAM" id="SSF51246">
    <property type="entry name" value="Rudiment single hybrid motif"/>
    <property type="match status" value="1"/>
</dbReference>
<evidence type="ECO:0000256" key="1">
    <source>
        <dbReference type="ARBA" id="ARBA00001953"/>
    </source>
</evidence>
<dbReference type="SMART" id="SM00878">
    <property type="entry name" value="Biotin_carb_C"/>
    <property type="match status" value="1"/>
</dbReference>
<dbReference type="InterPro" id="IPR000089">
    <property type="entry name" value="Biotin_lipoyl"/>
</dbReference>
<dbReference type="CDD" id="cd06850">
    <property type="entry name" value="biotinyl_domain"/>
    <property type="match status" value="1"/>
</dbReference>
<dbReference type="SUPFAM" id="SSF51230">
    <property type="entry name" value="Single hybrid motif"/>
    <property type="match status" value="1"/>
</dbReference>
<feature type="domain" description="ATP-grasp" evidence="8">
    <location>
        <begin position="121"/>
        <end position="308"/>
    </location>
</feature>
<keyword evidence="4 6" id="KW-0067">ATP-binding</keyword>
<evidence type="ECO:0000256" key="3">
    <source>
        <dbReference type="ARBA" id="ARBA00022741"/>
    </source>
</evidence>
<comment type="cofactor">
    <cofactor evidence="1">
        <name>biotin</name>
        <dbReference type="ChEBI" id="CHEBI:57586"/>
    </cofactor>
</comment>
<name>A0ABS7RHR8_9ACTN</name>
<organism evidence="10 11">
    <name type="scientific">Nocardioides jiangsuensis</name>
    <dbReference type="NCBI Taxonomy" id="2866161"/>
    <lineage>
        <taxon>Bacteria</taxon>
        <taxon>Bacillati</taxon>
        <taxon>Actinomycetota</taxon>
        <taxon>Actinomycetes</taxon>
        <taxon>Propionibacteriales</taxon>
        <taxon>Nocardioidaceae</taxon>
        <taxon>Nocardioides</taxon>
    </lineage>
</organism>
<dbReference type="Pfam" id="PF02786">
    <property type="entry name" value="CPSase_L_D2"/>
    <property type="match status" value="1"/>
</dbReference>
<proteinExistence type="predicted"/>
<comment type="caution">
    <text evidence="10">The sequence shown here is derived from an EMBL/GenBank/DDBJ whole genome shotgun (WGS) entry which is preliminary data.</text>
</comment>
<dbReference type="Gene3D" id="3.30.470.20">
    <property type="entry name" value="ATP-grasp fold, B domain"/>
    <property type="match status" value="1"/>
</dbReference>
<evidence type="ECO:0000256" key="4">
    <source>
        <dbReference type="ARBA" id="ARBA00022840"/>
    </source>
</evidence>
<dbReference type="Gene3D" id="2.40.50.100">
    <property type="match status" value="1"/>
</dbReference>
<dbReference type="PROSITE" id="PS50975">
    <property type="entry name" value="ATP_GRASP"/>
    <property type="match status" value="1"/>
</dbReference>